<accession>A0ABW1J8J5</accession>
<evidence type="ECO:0000313" key="1">
    <source>
        <dbReference type="EMBL" id="MFC6005591.1"/>
    </source>
</evidence>
<dbReference type="Proteomes" id="UP001596189">
    <property type="component" value="Unassembled WGS sequence"/>
</dbReference>
<comment type="caution">
    <text evidence="1">The sequence shown here is derived from an EMBL/GenBank/DDBJ whole genome shotgun (WGS) entry which is preliminary data.</text>
</comment>
<gene>
    <name evidence="1" type="ORF">ACFQDO_00470</name>
</gene>
<organism evidence="1 2">
    <name type="scientific">Angustibacter luteus</name>
    <dbReference type="NCBI Taxonomy" id="658456"/>
    <lineage>
        <taxon>Bacteria</taxon>
        <taxon>Bacillati</taxon>
        <taxon>Actinomycetota</taxon>
        <taxon>Actinomycetes</taxon>
        <taxon>Kineosporiales</taxon>
        <taxon>Kineosporiaceae</taxon>
    </lineage>
</organism>
<evidence type="ECO:0000313" key="2">
    <source>
        <dbReference type="Proteomes" id="UP001596189"/>
    </source>
</evidence>
<protein>
    <submittedName>
        <fullName evidence="1">Uncharacterized protein</fullName>
    </submittedName>
</protein>
<reference evidence="2" key="1">
    <citation type="journal article" date="2019" name="Int. J. Syst. Evol. Microbiol.">
        <title>The Global Catalogue of Microorganisms (GCM) 10K type strain sequencing project: providing services to taxonomists for standard genome sequencing and annotation.</title>
        <authorList>
            <consortium name="The Broad Institute Genomics Platform"/>
            <consortium name="The Broad Institute Genome Sequencing Center for Infectious Disease"/>
            <person name="Wu L."/>
            <person name="Ma J."/>
        </authorList>
    </citation>
    <scope>NUCLEOTIDE SEQUENCE [LARGE SCALE GENOMIC DNA]</scope>
    <source>
        <strain evidence="2">KACC 14249</strain>
    </source>
</reference>
<keyword evidence="2" id="KW-1185">Reference proteome</keyword>
<name>A0ABW1J8J5_9ACTN</name>
<proteinExistence type="predicted"/>
<dbReference type="RefSeq" id="WP_345716477.1">
    <property type="nucleotide sequence ID" value="NZ_BAABFP010000005.1"/>
</dbReference>
<dbReference type="EMBL" id="JBHSRD010000002">
    <property type="protein sequence ID" value="MFC6005591.1"/>
    <property type="molecule type" value="Genomic_DNA"/>
</dbReference>
<sequence length="142" mass="14953">MADYSIDTNVSGGLTTDLAGLEDMNLTVDGGTTTTLAGGTSLNTTSAVTSDSKVHTDSTVSSDARITLAPLETTSSIDLKPVAVDSCVRLELAPPPPTEVCTPYEQRWGWSVLGLELFSLSVCGQTSTHVRPDRARPIVVDR</sequence>